<comment type="caution">
    <text evidence="1">The sequence shown here is derived from an EMBL/GenBank/DDBJ whole genome shotgun (WGS) entry which is preliminary data.</text>
</comment>
<sequence length="96" mass="11406">MTPSGFSLLSGFPRWHFDAGFWKNQEELKRLRTTDRMFLPNPVRGEYRPLLQNWENALQRSLHWQGALYTNRHHTAGGEAHRTRPGPPYYPPRFAW</sequence>
<dbReference type="EMBL" id="JAFBMS010000023">
    <property type="protein sequence ID" value="KAG9343631.1"/>
    <property type="molecule type" value="Genomic_DNA"/>
</dbReference>
<proteinExistence type="predicted"/>
<keyword evidence="2" id="KW-1185">Reference proteome</keyword>
<dbReference type="Gene3D" id="3.30.420.40">
    <property type="match status" value="1"/>
</dbReference>
<gene>
    <name evidence="1" type="ORF">JZ751_013801</name>
</gene>
<dbReference type="OrthoDB" id="6278781at2759"/>
<protein>
    <submittedName>
        <fullName evidence="1">Uncharacterized protein</fullName>
    </submittedName>
</protein>
<reference evidence="1" key="1">
    <citation type="thesis" date="2021" institute="BYU ScholarsArchive" country="Provo, UT, USA">
        <title>Applications of and Algorithms for Genome Assembly and Genomic Analyses with an Emphasis on Marine Teleosts.</title>
        <authorList>
            <person name="Pickett B.D."/>
        </authorList>
    </citation>
    <scope>NUCLEOTIDE SEQUENCE</scope>
    <source>
        <strain evidence="1">HI-2016</strain>
    </source>
</reference>
<dbReference type="Proteomes" id="UP000824540">
    <property type="component" value="Unassembled WGS sequence"/>
</dbReference>
<dbReference type="AlphaFoldDB" id="A0A8T2NWZ1"/>
<evidence type="ECO:0000313" key="1">
    <source>
        <dbReference type="EMBL" id="KAG9343631.1"/>
    </source>
</evidence>
<organism evidence="1 2">
    <name type="scientific">Albula glossodonta</name>
    <name type="common">roundjaw bonefish</name>
    <dbReference type="NCBI Taxonomy" id="121402"/>
    <lineage>
        <taxon>Eukaryota</taxon>
        <taxon>Metazoa</taxon>
        <taxon>Chordata</taxon>
        <taxon>Craniata</taxon>
        <taxon>Vertebrata</taxon>
        <taxon>Euteleostomi</taxon>
        <taxon>Actinopterygii</taxon>
        <taxon>Neopterygii</taxon>
        <taxon>Teleostei</taxon>
        <taxon>Albuliformes</taxon>
        <taxon>Albulidae</taxon>
        <taxon>Albula</taxon>
    </lineage>
</organism>
<name>A0A8T2NWZ1_9TELE</name>
<accession>A0A8T2NWZ1</accession>
<evidence type="ECO:0000313" key="2">
    <source>
        <dbReference type="Proteomes" id="UP000824540"/>
    </source>
</evidence>